<keyword evidence="3" id="KW-1185">Reference proteome</keyword>
<protein>
    <submittedName>
        <fullName evidence="2">Uncharacterized protein</fullName>
    </submittedName>
</protein>
<name>A0AAD7DDB9_MYCRO</name>
<gene>
    <name evidence="2" type="ORF">B0H17DRAFT_1135432</name>
</gene>
<feature type="region of interest" description="Disordered" evidence="1">
    <location>
        <begin position="86"/>
        <end position="132"/>
    </location>
</feature>
<feature type="compositionally biased region" description="Basic and acidic residues" evidence="1">
    <location>
        <begin position="115"/>
        <end position="132"/>
    </location>
</feature>
<sequence length="406" mass="45826">MATYHRMSRLPLLPASLSRRLGKSGNACLHEAEGGKEQMRSSPSVCTPRAGALSKRGEEKMAEGCMKNLGMKQRPTGRECQGVPEFERATNAEAPGPSGGRGTRREARAQAFTSAKRDTKGPARCEGGRCNDGGREEARRPWFDGIKHWQHLDRFDAAVIPPLPRGIKSPTADRHLASSTKCRAPGSVRRWQLINIRIRPYSALRIQASDEIPRKQHTLIESDSSHASEASFVGIEINWELRHKPPAGERKMYWYNLWRATRTPKKTGSTENGASPDQTEFRGKCGSRYMPGFRQAAIEIKRGKGAIWNATLYRQKECHMLVWTVSWDWRHVFAVEEEIWDNRSEMPDSEPPQQAIHGEFSPDQKGLPPVTDAEMSDPSNYWKVIFGMQFAVILTLGALQLRDRFY</sequence>
<organism evidence="2 3">
    <name type="scientific">Mycena rosella</name>
    <name type="common">Pink bonnet</name>
    <name type="synonym">Agaricus rosellus</name>
    <dbReference type="NCBI Taxonomy" id="1033263"/>
    <lineage>
        <taxon>Eukaryota</taxon>
        <taxon>Fungi</taxon>
        <taxon>Dikarya</taxon>
        <taxon>Basidiomycota</taxon>
        <taxon>Agaricomycotina</taxon>
        <taxon>Agaricomycetes</taxon>
        <taxon>Agaricomycetidae</taxon>
        <taxon>Agaricales</taxon>
        <taxon>Marasmiineae</taxon>
        <taxon>Mycenaceae</taxon>
        <taxon>Mycena</taxon>
    </lineage>
</organism>
<proteinExistence type="predicted"/>
<dbReference type="Proteomes" id="UP001221757">
    <property type="component" value="Unassembled WGS sequence"/>
</dbReference>
<feature type="region of interest" description="Disordered" evidence="1">
    <location>
        <begin position="31"/>
        <end position="60"/>
    </location>
</feature>
<feature type="region of interest" description="Disordered" evidence="1">
    <location>
        <begin position="344"/>
        <end position="372"/>
    </location>
</feature>
<reference evidence="2" key="1">
    <citation type="submission" date="2023-03" db="EMBL/GenBank/DDBJ databases">
        <title>Massive genome expansion in bonnet fungi (Mycena s.s.) driven by repeated elements and novel gene families across ecological guilds.</title>
        <authorList>
            <consortium name="Lawrence Berkeley National Laboratory"/>
            <person name="Harder C.B."/>
            <person name="Miyauchi S."/>
            <person name="Viragh M."/>
            <person name="Kuo A."/>
            <person name="Thoen E."/>
            <person name="Andreopoulos B."/>
            <person name="Lu D."/>
            <person name="Skrede I."/>
            <person name="Drula E."/>
            <person name="Henrissat B."/>
            <person name="Morin E."/>
            <person name="Kohler A."/>
            <person name="Barry K."/>
            <person name="LaButti K."/>
            <person name="Morin E."/>
            <person name="Salamov A."/>
            <person name="Lipzen A."/>
            <person name="Mereny Z."/>
            <person name="Hegedus B."/>
            <person name="Baldrian P."/>
            <person name="Stursova M."/>
            <person name="Weitz H."/>
            <person name="Taylor A."/>
            <person name="Grigoriev I.V."/>
            <person name="Nagy L.G."/>
            <person name="Martin F."/>
            <person name="Kauserud H."/>
        </authorList>
    </citation>
    <scope>NUCLEOTIDE SEQUENCE</scope>
    <source>
        <strain evidence="2">CBHHK067</strain>
    </source>
</reference>
<accession>A0AAD7DDB9</accession>
<dbReference type="EMBL" id="JARKIE010000076">
    <property type="protein sequence ID" value="KAJ7688889.1"/>
    <property type="molecule type" value="Genomic_DNA"/>
</dbReference>
<dbReference type="AlphaFoldDB" id="A0AAD7DDB9"/>
<evidence type="ECO:0000313" key="3">
    <source>
        <dbReference type="Proteomes" id="UP001221757"/>
    </source>
</evidence>
<evidence type="ECO:0000256" key="1">
    <source>
        <dbReference type="SAM" id="MobiDB-lite"/>
    </source>
</evidence>
<comment type="caution">
    <text evidence="2">The sequence shown here is derived from an EMBL/GenBank/DDBJ whole genome shotgun (WGS) entry which is preliminary data.</text>
</comment>
<evidence type="ECO:0000313" key="2">
    <source>
        <dbReference type="EMBL" id="KAJ7688889.1"/>
    </source>
</evidence>